<keyword evidence="2" id="KW-1185">Reference proteome</keyword>
<accession>A0A9P9BT67</accession>
<name>A0A9P9BT67_9PEZI</name>
<gene>
    <name evidence="1" type="ORF">B0I36DRAFT_89095</name>
</gene>
<sequence>MRGLERGPHDVSSNYTLNMAKRVSNDSHIIYTLTHTIMVLWYTCAQLHADMPALPPLSMLLHPRTWLWLARLSVSSSCRLAGLGARMWGFLLDNTAIRPSVWASACCCCCLHGLCVSLHHAYRGGTACGVRVSVCKVSIFAAVEFPLLQTITNPGRIIHCAPLVRFEQHAGHQCRPWRRLCQRSPIPDRMPKRASPSGFWDRVAHQPRGTPGCRQGPSVTRRYLSVRTLLPWAPIITGRQHRRVWGVSHG</sequence>
<protein>
    <submittedName>
        <fullName evidence="1">Uncharacterized protein</fullName>
    </submittedName>
</protein>
<reference evidence="1" key="1">
    <citation type="journal article" date="2021" name="Nat. Commun.">
        <title>Genetic determinants of endophytism in the Arabidopsis root mycobiome.</title>
        <authorList>
            <person name="Mesny F."/>
            <person name="Miyauchi S."/>
            <person name="Thiergart T."/>
            <person name="Pickel B."/>
            <person name="Atanasova L."/>
            <person name="Karlsson M."/>
            <person name="Huettel B."/>
            <person name="Barry K.W."/>
            <person name="Haridas S."/>
            <person name="Chen C."/>
            <person name="Bauer D."/>
            <person name="Andreopoulos W."/>
            <person name="Pangilinan J."/>
            <person name="LaButti K."/>
            <person name="Riley R."/>
            <person name="Lipzen A."/>
            <person name="Clum A."/>
            <person name="Drula E."/>
            <person name="Henrissat B."/>
            <person name="Kohler A."/>
            <person name="Grigoriev I.V."/>
            <person name="Martin F.M."/>
            <person name="Hacquard S."/>
        </authorList>
    </citation>
    <scope>NUCLEOTIDE SEQUENCE</scope>
    <source>
        <strain evidence="1">MPI-CAGE-CH-0230</strain>
    </source>
</reference>
<dbReference type="EMBL" id="JAGTJQ010000003">
    <property type="protein sequence ID" value="KAH7035177.1"/>
    <property type="molecule type" value="Genomic_DNA"/>
</dbReference>
<dbReference type="RefSeq" id="XP_046015270.1">
    <property type="nucleotide sequence ID" value="XM_046163530.1"/>
</dbReference>
<dbReference type="AlphaFoldDB" id="A0A9P9BT67"/>
<dbReference type="GeneID" id="70193076"/>
<comment type="caution">
    <text evidence="1">The sequence shown here is derived from an EMBL/GenBank/DDBJ whole genome shotgun (WGS) entry which is preliminary data.</text>
</comment>
<organism evidence="1 2">
    <name type="scientific">Microdochium trichocladiopsis</name>
    <dbReference type="NCBI Taxonomy" id="1682393"/>
    <lineage>
        <taxon>Eukaryota</taxon>
        <taxon>Fungi</taxon>
        <taxon>Dikarya</taxon>
        <taxon>Ascomycota</taxon>
        <taxon>Pezizomycotina</taxon>
        <taxon>Sordariomycetes</taxon>
        <taxon>Xylariomycetidae</taxon>
        <taxon>Xylariales</taxon>
        <taxon>Microdochiaceae</taxon>
        <taxon>Microdochium</taxon>
    </lineage>
</organism>
<evidence type="ECO:0000313" key="1">
    <source>
        <dbReference type="EMBL" id="KAH7035177.1"/>
    </source>
</evidence>
<evidence type="ECO:0000313" key="2">
    <source>
        <dbReference type="Proteomes" id="UP000756346"/>
    </source>
</evidence>
<proteinExistence type="predicted"/>
<dbReference type="Proteomes" id="UP000756346">
    <property type="component" value="Unassembled WGS sequence"/>
</dbReference>